<keyword evidence="2" id="KW-1185">Reference proteome</keyword>
<dbReference type="AlphaFoldDB" id="A0A6P8HCB9"/>
<proteinExistence type="predicted"/>
<feature type="signal peptide" evidence="1">
    <location>
        <begin position="1"/>
        <end position="21"/>
    </location>
</feature>
<reference evidence="3" key="1">
    <citation type="submission" date="2025-08" db="UniProtKB">
        <authorList>
            <consortium name="RefSeq"/>
        </authorList>
    </citation>
    <scope>IDENTIFICATION</scope>
</reference>
<dbReference type="RefSeq" id="XP_031550165.1">
    <property type="nucleotide sequence ID" value="XM_031694305.1"/>
</dbReference>
<name>A0A6P8HCB9_ACTTE</name>
<evidence type="ECO:0000256" key="1">
    <source>
        <dbReference type="SAM" id="SignalP"/>
    </source>
</evidence>
<dbReference type="InParanoid" id="A0A6P8HCB9"/>
<keyword evidence="1" id="KW-0732">Signal</keyword>
<evidence type="ECO:0000313" key="3">
    <source>
        <dbReference type="RefSeq" id="XP_031550165.1"/>
    </source>
</evidence>
<gene>
    <name evidence="3" type="primary">LOC116287621</name>
</gene>
<evidence type="ECO:0000313" key="2">
    <source>
        <dbReference type="Proteomes" id="UP000515163"/>
    </source>
</evidence>
<accession>A0A6P8HCB9</accession>
<dbReference type="Proteomes" id="UP000515163">
    <property type="component" value="Unplaced"/>
</dbReference>
<sequence length="192" mass="21164">MWMKIALITCLLVLISPGSRGITVPSCCPESQSPSGGPSQNTGAVVCYFRRTSLTLECIKGSSRHTCTIVRASASSEYEQRGPTPYGEYLIGKHRSSTTYPGLDWYRLYPKKEDNSGYYGYYSPNKKGRSTMGLHPGKVSWGCVTVATISCSSGSYSCYNSNSCWRQIKRIVNSGNMYYRGSSYSGILYVVP</sequence>
<organism evidence="2 3">
    <name type="scientific">Actinia tenebrosa</name>
    <name type="common">Australian red waratah sea anemone</name>
    <dbReference type="NCBI Taxonomy" id="6105"/>
    <lineage>
        <taxon>Eukaryota</taxon>
        <taxon>Metazoa</taxon>
        <taxon>Cnidaria</taxon>
        <taxon>Anthozoa</taxon>
        <taxon>Hexacorallia</taxon>
        <taxon>Actiniaria</taxon>
        <taxon>Actiniidae</taxon>
        <taxon>Actinia</taxon>
    </lineage>
</organism>
<dbReference type="GeneID" id="116287621"/>
<protein>
    <submittedName>
        <fullName evidence="3">Uncharacterized protein LOC116287621</fullName>
    </submittedName>
</protein>
<feature type="chain" id="PRO_5027694842" evidence="1">
    <location>
        <begin position="22"/>
        <end position="192"/>
    </location>
</feature>
<dbReference type="OrthoDB" id="5961191at2759"/>
<dbReference type="KEGG" id="aten:116287621"/>